<dbReference type="GO" id="GO:0006355">
    <property type="term" value="P:regulation of DNA-templated transcription"/>
    <property type="evidence" value="ECO:0007669"/>
    <property type="project" value="InterPro"/>
</dbReference>
<reference evidence="3 4" key="1">
    <citation type="submission" date="2018-07" db="EMBL/GenBank/DDBJ databases">
        <title>Marsedoiliclastica nanhaica gen. nov. sp. nov., a novel marine hydrocarbonoclastic bacterium isolated from an in-situ enriched hydrocarbon-degrading consortium in deep-sea sediment.</title>
        <authorList>
            <person name="Dong C."/>
            <person name="Ma T."/>
            <person name="Liu R."/>
            <person name="Shao Z."/>
        </authorList>
    </citation>
    <scope>NUCLEOTIDE SEQUENCE [LARGE SCALE GENOMIC DNA]</scope>
    <source>
        <strain evidence="4">soil36-7</strain>
    </source>
</reference>
<protein>
    <submittedName>
        <fullName evidence="3">DUF1778 domain-containing protein</fullName>
    </submittedName>
</protein>
<evidence type="ECO:0000256" key="2">
    <source>
        <dbReference type="ARBA" id="ARBA00049988"/>
    </source>
</evidence>
<dbReference type="SUPFAM" id="SSF47598">
    <property type="entry name" value="Ribbon-helix-helix"/>
    <property type="match status" value="1"/>
</dbReference>
<proteinExistence type="inferred from homology"/>
<evidence type="ECO:0000313" key="4">
    <source>
        <dbReference type="Proteomes" id="UP000298049"/>
    </source>
</evidence>
<dbReference type="Pfam" id="PF08681">
    <property type="entry name" value="TacA1"/>
    <property type="match status" value="1"/>
</dbReference>
<dbReference type="InterPro" id="IPR010985">
    <property type="entry name" value="Ribbon_hlx_hlx"/>
</dbReference>
<name>A0A4V1D951_9ALTE</name>
<accession>A0A4V1D951</accession>
<dbReference type="RefSeq" id="WP_136550181.1">
    <property type="nucleotide sequence ID" value="NZ_CP031093.1"/>
</dbReference>
<evidence type="ECO:0000313" key="3">
    <source>
        <dbReference type="EMBL" id="QCF27470.1"/>
    </source>
</evidence>
<dbReference type="InterPro" id="IPR014795">
    <property type="entry name" value="TacA_1-like"/>
</dbReference>
<evidence type="ECO:0000256" key="1">
    <source>
        <dbReference type="ARBA" id="ARBA00022649"/>
    </source>
</evidence>
<dbReference type="KEGG" id="hmi:soil367_16915"/>
<dbReference type="OrthoDB" id="5297731at2"/>
<keyword evidence="4" id="KW-1185">Reference proteome</keyword>
<dbReference type="AlphaFoldDB" id="A0A4V1D951"/>
<sequence>MTSCDKNTRIVVRFDEETRILIARAAELTGRSVNQFLVYAARKEAIETERQAPQVKVGRKSADRMLELLENPEPINATLREAALEHQKLAHDFKERRVLKNA</sequence>
<dbReference type="PANTHER" id="PTHR35401:SF2">
    <property type="entry name" value="ABC-TYPE TRANSPORT SYSTEM"/>
    <property type="match status" value="1"/>
</dbReference>
<dbReference type="PANTHER" id="PTHR35401">
    <property type="entry name" value="COPG FAMILY HELIX-TURN-HELIX PROTEIN-RELATED-RELATED"/>
    <property type="match status" value="1"/>
</dbReference>
<dbReference type="Gene3D" id="1.20.5.780">
    <property type="entry name" value="Single helix bin"/>
    <property type="match status" value="1"/>
</dbReference>
<comment type="similarity">
    <text evidence="2">Belongs to the TacA antitoxin family.</text>
</comment>
<gene>
    <name evidence="3" type="ORF">soil367_16915</name>
</gene>
<dbReference type="EMBL" id="CP031093">
    <property type="protein sequence ID" value="QCF27470.1"/>
    <property type="molecule type" value="Genomic_DNA"/>
</dbReference>
<dbReference type="Proteomes" id="UP000298049">
    <property type="component" value="Chromosome"/>
</dbReference>
<keyword evidence="1" id="KW-1277">Toxin-antitoxin system</keyword>
<organism evidence="3 4">
    <name type="scientific">Hydrocarboniclastica marina</name>
    <dbReference type="NCBI Taxonomy" id="2259620"/>
    <lineage>
        <taxon>Bacteria</taxon>
        <taxon>Pseudomonadati</taxon>
        <taxon>Pseudomonadota</taxon>
        <taxon>Gammaproteobacteria</taxon>
        <taxon>Alteromonadales</taxon>
        <taxon>Alteromonadaceae</taxon>
        <taxon>Hydrocarboniclastica</taxon>
    </lineage>
</organism>